<proteinExistence type="predicted"/>
<evidence type="ECO:0000313" key="4">
    <source>
        <dbReference type="Proteomes" id="UP000199280"/>
    </source>
</evidence>
<protein>
    <submittedName>
        <fullName evidence="1">Uncharacterized protein</fullName>
    </submittedName>
</protein>
<keyword evidence="4" id="KW-1185">Reference proteome</keyword>
<reference evidence="1 3" key="1">
    <citation type="submission" date="2016-02" db="EMBL/GenBank/DDBJ databases">
        <authorList>
            <person name="Wen L."/>
            <person name="He K."/>
            <person name="Yang H."/>
        </authorList>
    </citation>
    <scope>NUCLEOTIDE SEQUENCE [LARGE SCALE GENOMIC DNA]</scope>
    <source>
        <strain evidence="1">Trichococcus_R210</strain>
    </source>
</reference>
<name>A0A143Z8C0_9LACT</name>
<evidence type="ECO:0000313" key="1">
    <source>
        <dbReference type="EMBL" id="CZR09790.1"/>
    </source>
</evidence>
<dbReference type="OrthoDB" id="1643270at2"/>
<reference evidence="2 4" key="2">
    <citation type="submission" date="2016-10" db="EMBL/GenBank/DDBJ databases">
        <authorList>
            <person name="Varghese N."/>
            <person name="Submissions S."/>
        </authorList>
    </citation>
    <scope>NUCLEOTIDE SEQUENCE [LARGE SCALE GENOMIC DNA]</scope>
    <source>
        <strain evidence="2 4">DSM 22150</strain>
    </source>
</reference>
<evidence type="ECO:0000313" key="3">
    <source>
        <dbReference type="Proteomes" id="UP000076878"/>
    </source>
</evidence>
<sequence>MEYEFLNNFNERMKRVGAYALLYKNSMQKTTWKKFGFENFDEQTNIIFAVLLYVMEQSLKDEPCTLDDIGSFVDDLNMSYLKKTLTYEDCKDLADFIVNTVLCDDGNAMYFNGYDFSEKEYQAINISFLNNEIIYLEDTVRRTSFKLSNDGYSLLLSTLEMEANMRLTIHEFIFKMHLDKQSYDKAVEDVKNIFNLIRIQLQKMQEAVLKIKQNALSYSVQEYKNLMDENLSSLETTKNKFDSYKNHVRERIIEFEEQDINIKKLDEEELDKLNYLKIIEMYLSRAIEEQQKLLKAHFDLKDVYAKELEDLSQMSLIKRFNIRKDLYDLVLEDAGQLEDIHYFLAPLFRKKVRKSYNISKAIQYQKTIRKKEAEDDVEMLSFDEEDWESEQQRLRKEKLNKYKHSLQVILSLATERGAISLHEISSIVSEKKELLEKLIPTIEIFREIIIELLKNKSVNVQELREEKTQYTEELAPQFQLNETVLDIVEESPELGDITHIIASKLSSKEKVKFREVSSKDGMVKVVTCSDILFEVKRGIKHGI</sequence>
<dbReference type="AlphaFoldDB" id="A0A143Z8C0"/>
<organism evidence="1 3">
    <name type="scientific">Trichococcus ilyis</name>
    <dbReference type="NCBI Taxonomy" id="640938"/>
    <lineage>
        <taxon>Bacteria</taxon>
        <taxon>Bacillati</taxon>
        <taxon>Bacillota</taxon>
        <taxon>Bacilli</taxon>
        <taxon>Lactobacillales</taxon>
        <taxon>Carnobacteriaceae</taxon>
        <taxon>Trichococcus</taxon>
    </lineage>
</organism>
<dbReference type="EMBL" id="FJNB01000030">
    <property type="protein sequence ID" value="CZR09790.1"/>
    <property type="molecule type" value="Genomic_DNA"/>
</dbReference>
<dbReference type="Proteomes" id="UP000076878">
    <property type="component" value="Unassembled WGS sequence"/>
</dbReference>
<dbReference type="RefSeq" id="WP_068624762.1">
    <property type="nucleotide sequence ID" value="NZ_FJNB01000030.1"/>
</dbReference>
<dbReference type="EMBL" id="FNYT01000033">
    <property type="protein sequence ID" value="SEJ86835.1"/>
    <property type="molecule type" value="Genomic_DNA"/>
</dbReference>
<accession>A0A143Z8C0</accession>
<evidence type="ECO:0000313" key="2">
    <source>
        <dbReference type="EMBL" id="SEJ86835.1"/>
    </source>
</evidence>
<gene>
    <name evidence="2" type="ORF">SAMN05216375_1336</name>
    <name evidence="1" type="ORF">TR210_2802</name>
</gene>
<dbReference type="STRING" id="640938.TR210_2802"/>
<dbReference type="Proteomes" id="UP000199280">
    <property type="component" value="Unassembled WGS sequence"/>
</dbReference>